<evidence type="ECO:0000313" key="2">
    <source>
        <dbReference type="EMBL" id="XCD08630.1"/>
    </source>
</evidence>
<organism evidence="2">
    <name type="scientific">Dulem virus 65</name>
    <dbReference type="NCBI Taxonomy" id="3145776"/>
    <lineage>
        <taxon>Viruses</taxon>
        <taxon>Monodnaviria</taxon>
        <taxon>Loebvirae</taxon>
        <taxon>Hofneiviricota</taxon>
        <taxon>Faserviricetes</taxon>
        <taxon>Tubulavirales</taxon>
        <taxon>Inoviridae</taxon>
        <taxon>Inovirus</taxon>
    </lineage>
</organism>
<reference evidence="2" key="1">
    <citation type="submission" date="2024-03" db="EMBL/GenBank/DDBJ databases">
        <title>Diverse circular DNA viruses in blood, oral, and fecal samples of captive lemurs.</title>
        <authorList>
            <person name="Paietta E.N."/>
            <person name="Kraberger S."/>
            <person name="Lund M.C."/>
            <person name="Custer J.M."/>
            <person name="Vargas K.M."/>
            <person name="Ehmke E.E."/>
            <person name="Yoder A.D."/>
            <person name="Varsani A."/>
        </authorList>
    </citation>
    <scope>NUCLEOTIDE SEQUENCE</scope>
    <source>
        <strain evidence="2">Duke_44SS_16</strain>
    </source>
</reference>
<protein>
    <submittedName>
        <fullName evidence="2">Uncharacterized protein</fullName>
    </submittedName>
</protein>
<accession>A0AAU8B8E2</accession>
<name>A0AAU8B8E2_9VIRU</name>
<proteinExistence type="predicted"/>
<evidence type="ECO:0000256" key="1">
    <source>
        <dbReference type="SAM" id="Phobius"/>
    </source>
</evidence>
<feature type="transmembrane region" description="Helical" evidence="1">
    <location>
        <begin position="55"/>
        <end position="75"/>
    </location>
</feature>
<sequence length="82" mass="8814">MNILKSFMNMMMLIPSNVKQILMVAFSFFLSSYATAAELNVTGLNDEISGAKGAVLSLFAIGLVVLGIFAGYRYLKRGANSA</sequence>
<keyword evidence="1" id="KW-0472">Membrane</keyword>
<dbReference type="EMBL" id="PP511900">
    <property type="protein sequence ID" value="XCD08630.1"/>
    <property type="molecule type" value="Genomic_DNA"/>
</dbReference>
<keyword evidence="1" id="KW-0812">Transmembrane</keyword>
<keyword evidence="1" id="KW-1133">Transmembrane helix</keyword>